<protein>
    <submittedName>
        <fullName evidence="1">Uncharacterized protein</fullName>
    </submittedName>
</protein>
<accession>A0A0F8WMF5</accession>
<organism evidence="1">
    <name type="scientific">marine sediment metagenome</name>
    <dbReference type="NCBI Taxonomy" id="412755"/>
    <lineage>
        <taxon>unclassified sequences</taxon>
        <taxon>metagenomes</taxon>
        <taxon>ecological metagenomes</taxon>
    </lineage>
</organism>
<reference evidence="1" key="1">
    <citation type="journal article" date="2015" name="Nature">
        <title>Complex archaea that bridge the gap between prokaryotes and eukaryotes.</title>
        <authorList>
            <person name="Spang A."/>
            <person name="Saw J.H."/>
            <person name="Jorgensen S.L."/>
            <person name="Zaremba-Niedzwiedzka K."/>
            <person name="Martijn J."/>
            <person name="Lind A.E."/>
            <person name="van Eijk R."/>
            <person name="Schleper C."/>
            <person name="Guy L."/>
            <person name="Ettema T.J."/>
        </authorList>
    </citation>
    <scope>NUCLEOTIDE SEQUENCE</scope>
</reference>
<dbReference type="EMBL" id="LAZR01064167">
    <property type="protein sequence ID" value="KKK58062.1"/>
    <property type="molecule type" value="Genomic_DNA"/>
</dbReference>
<name>A0A0F8WMF5_9ZZZZ</name>
<dbReference type="AlphaFoldDB" id="A0A0F8WMF5"/>
<comment type="caution">
    <text evidence="1">The sequence shown here is derived from an EMBL/GenBank/DDBJ whole genome shotgun (WGS) entry which is preliminary data.</text>
</comment>
<sequence length="63" mass="7326">MPRKFRNKECLGKCPFCGSENLTYAKTDIQLESIHYGFLCDDCGKTAQENYNITYTETEYITE</sequence>
<evidence type="ECO:0000313" key="1">
    <source>
        <dbReference type="EMBL" id="KKK58062.1"/>
    </source>
</evidence>
<gene>
    <name evidence="1" type="ORF">LCGC14_3048220</name>
</gene>
<proteinExistence type="predicted"/>